<evidence type="ECO:0000256" key="1">
    <source>
        <dbReference type="ARBA" id="ARBA00004123"/>
    </source>
</evidence>
<keyword evidence="3" id="KW-0805">Transcription regulation</keyword>
<evidence type="ECO:0000313" key="11">
    <source>
        <dbReference type="Proteomes" id="UP000494165"/>
    </source>
</evidence>
<dbReference type="GO" id="GO:0005634">
    <property type="term" value="C:nucleus"/>
    <property type="evidence" value="ECO:0007669"/>
    <property type="project" value="UniProtKB-SubCell"/>
</dbReference>
<dbReference type="GO" id="GO:0003700">
    <property type="term" value="F:DNA-binding transcription factor activity"/>
    <property type="evidence" value="ECO:0007669"/>
    <property type="project" value="InterPro"/>
</dbReference>
<feature type="region of interest" description="Disordered" evidence="8">
    <location>
        <begin position="337"/>
        <end position="362"/>
    </location>
</feature>
<dbReference type="GO" id="GO:0043565">
    <property type="term" value="F:sequence-specific DNA binding"/>
    <property type="evidence" value="ECO:0007669"/>
    <property type="project" value="InterPro"/>
</dbReference>
<dbReference type="Pfam" id="PF00447">
    <property type="entry name" value="HSF_DNA-bind"/>
    <property type="match status" value="1"/>
</dbReference>
<keyword evidence="6" id="KW-0539">Nucleus</keyword>
<dbReference type="Proteomes" id="UP000494165">
    <property type="component" value="Unassembled WGS sequence"/>
</dbReference>
<reference evidence="10 11" key="1">
    <citation type="submission" date="2020-04" db="EMBL/GenBank/DDBJ databases">
        <authorList>
            <person name="Alioto T."/>
            <person name="Alioto T."/>
            <person name="Gomez Garrido J."/>
        </authorList>
    </citation>
    <scope>NUCLEOTIDE SEQUENCE [LARGE SCALE GENOMIC DNA]</scope>
</reference>
<dbReference type="PANTHER" id="PTHR10015">
    <property type="entry name" value="HEAT SHOCK TRANSCRIPTION FACTOR"/>
    <property type="match status" value="1"/>
</dbReference>
<evidence type="ECO:0000256" key="7">
    <source>
        <dbReference type="RuleBase" id="RU004020"/>
    </source>
</evidence>
<sequence>MHSIAEVGTNVPAFLAKLWKLVEANEFDKLICWSENGDSFIIHNQAQFCRELLPLYYKHNNMASFVRQLNMYGFHKKVNVESGGLKVDRDEMEFAHPFFVRDQPQLLERIKRKIAETGRGGGARGSCPDVINKVLGDVKQVKGRQENLDGKLTSMKRENEALWRELAVLRQKHLKQQQIVNKLIQFLLTVVQSPNRLNVKRRVPPLMLTNDKEHHHHHHHHRHHKHHQGEGSPSTSTSDSHISLSAPVSPTFLEGAVKSNDGKGGPTIHELDPGQEYSMSGDRDDDIDAEEEEVDDPEEEIAVADSPPSSAQQTSFGNVSELNPDLLLNNLNAVTEEDAQAPSKNENSDIALFNSGSNSSDDAISKWADNPLGAELDSHVDQVQNEIDCLKELLQSDNYSLDANTLLSLFTDDPVALNMGLPAQEKEDMNAVIACNPSLFDLTEDNGETAAVGSNSLYPDMAANQSELNDLVMDFIIKQGSESDLMTPESLLTPLVFAGPPSKKRKH</sequence>
<evidence type="ECO:0000256" key="3">
    <source>
        <dbReference type="ARBA" id="ARBA00023015"/>
    </source>
</evidence>
<keyword evidence="5" id="KW-0804">Transcription</keyword>
<evidence type="ECO:0000256" key="6">
    <source>
        <dbReference type="ARBA" id="ARBA00023242"/>
    </source>
</evidence>
<dbReference type="AlphaFoldDB" id="A0A8S1D3N3"/>
<evidence type="ECO:0000256" key="4">
    <source>
        <dbReference type="ARBA" id="ARBA00023125"/>
    </source>
</evidence>
<accession>A0A8S1D3N3</accession>
<evidence type="ECO:0000256" key="2">
    <source>
        <dbReference type="ARBA" id="ARBA00006403"/>
    </source>
</evidence>
<evidence type="ECO:0000259" key="9">
    <source>
        <dbReference type="SMART" id="SM00415"/>
    </source>
</evidence>
<evidence type="ECO:0000313" key="10">
    <source>
        <dbReference type="EMBL" id="CAB3378240.1"/>
    </source>
</evidence>
<feature type="compositionally biased region" description="Acidic residues" evidence="8">
    <location>
        <begin position="283"/>
        <end position="302"/>
    </location>
</feature>
<dbReference type="Gene3D" id="1.10.10.10">
    <property type="entry name" value="Winged helix-like DNA-binding domain superfamily/Winged helix DNA-binding domain"/>
    <property type="match status" value="1"/>
</dbReference>
<protein>
    <recommendedName>
        <fullName evidence="9">HSF-type DNA-binding domain-containing protein</fullName>
    </recommendedName>
</protein>
<dbReference type="InterPro" id="IPR000232">
    <property type="entry name" value="HSF_DNA-bd"/>
</dbReference>
<dbReference type="PANTHER" id="PTHR10015:SF427">
    <property type="entry name" value="HEAT SHOCK FACTOR PROTEIN"/>
    <property type="match status" value="1"/>
</dbReference>
<dbReference type="InterPro" id="IPR036390">
    <property type="entry name" value="WH_DNA-bd_sf"/>
</dbReference>
<feature type="compositionally biased region" description="Basic residues" evidence="8">
    <location>
        <begin position="214"/>
        <end position="227"/>
    </location>
</feature>
<keyword evidence="11" id="KW-1185">Reference proteome</keyword>
<proteinExistence type="inferred from homology"/>
<evidence type="ECO:0000256" key="8">
    <source>
        <dbReference type="SAM" id="MobiDB-lite"/>
    </source>
</evidence>
<comment type="subcellular location">
    <subcellularLocation>
        <location evidence="1">Nucleus</location>
    </subcellularLocation>
</comment>
<dbReference type="EMBL" id="CADEPI010000161">
    <property type="protein sequence ID" value="CAB3378240.1"/>
    <property type="molecule type" value="Genomic_DNA"/>
</dbReference>
<organism evidence="10 11">
    <name type="scientific">Cloeon dipterum</name>
    <dbReference type="NCBI Taxonomy" id="197152"/>
    <lineage>
        <taxon>Eukaryota</taxon>
        <taxon>Metazoa</taxon>
        <taxon>Ecdysozoa</taxon>
        <taxon>Arthropoda</taxon>
        <taxon>Hexapoda</taxon>
        <taxon>Insecta</taxon>
        <taxon>Pterygota</taxon>
        <taxon>Palaeoptera</taxon>
        <taxon>Ephemeroptera</taxon>
        <taxon>Pisciforma</taxon>
        <taxon>Baetidae</taxon>
        <taxon>Cloeon</taxon>
    </lineage>
</organism>
<feature type="region of interest" description="Disordered" evidence="8">
    <location>
        <begin position="212"/>
        <end position="317"/>
    </location>
</feature>
<dbReference type="PRINTS" id="PR00056">
    <property type="entry name" value="HSFDOMAIN"/>
</dbReference>
<feature type="compositionally biased region" description="Low complexity" evidence="8">
    <location>
        <begin position="232"/>
        <end position="245"/>
    </location>
</feature>
<comment type="caution">
    <text evidence="10">The sequence shown here is derived from an EMBL/GenBank/DDBJ whole genome shotgun (WGS) entry which is preliminary data.</text>
</comment>
<feature type="compositionally biased region" description="Polar residues" evidence="8">
    <location>
        <begin position="307"/>
        <end position="317"/>
    </location>
</feature>
<feature type="domain" description="HSF-type DNA-binding" evidence="9">
    <location>
        <begin position="10"/>
        <end position="113"/>
    </location>
</feature>
<keyword evidence="4" id="KW-0238">DNA-binding</keyword>
<dbReference type="OrthoDB" id="60033at2759"/>
<gene>
    <name evidence="10" type="ORF">CLODIP_2_CD11244</name>
</gene>
<comment type="similarity">
    <text evidence="2 7">Belongs to the HSF family.</text>
</comment>
<name>A0A8S1D3N3_9INSE</name>
<evidence type="ECO:0000256" key="5">
    <source>
        <dbReference type="ARBA" id="ARBA00023163"/>
    </source>
</evidence>
<dbReference type="FunFam" id="1.10.10.10:FF:000027">
    <property type="entry name" value="Heat shock transcription factor 1"/>
    <property type="match status" value="1"/>
</dbReference>
<dbReference type="InterPro" id="IPR036388">
    <property type="entry name" value="WH-like_DNA-bd_sf"/>
</dbReference>
<dbReference type="SMART" id="SM00415">
    <property type="entry name" value="HSF"/>
    <property type="match status" value="1"/>
</dbReference>
<dbReference type="SUPFAM" id="SSF46785">
    <property type="entry name" value="Winged helix' DNA-binding domain"/>
    <property type="match status" value="1"/>
</dbReference>